<name>A0A382YI37_9ZZZZ</name>
<protein>
    <submittedName>
        <fullName evidence="1">Uncharacterized protein</fullName>
    </submittedName>
</protein>
<reference evidence="1" key="1">
    <citation type="submission" date="2018-05" db="EMBL/GenBank/DDBJ databases">
        <authorList>
            <person name="Lanie J.A."/>
            <person name="Ng W.-L."/>
            <person name="Kazmierczak K.M."/>
            <person name="Andrzejewski T.M."/>
            <person name="Davidsen T.M."/>
            <person name="Wayne K.J."/>
            <person name="Tettelin H."/>
            <person name="Glass J.I."/>
            <person name="Rusch D."/>
            <person name="Podicherti R."/>
            <person name="Tsui H.-C.T."/>
            <person name="Winkler M.E."/>
        </authorList>
    </citation>
    <scope>NUCLEOTIDE SEQUENCE</scope>
</reference>
<feature type="non-terminal residue" evidence="1">
    <location>
        <position position="33"/>
    </location>
</feature>
<dbReference type="AlphaFoldDB" id="A0A382YI37"/>
<organism evidence="1">
    <name type="scientific">marine metagenome</name>
    <dbReference type="NCBI Taxonomy" id="408172"/>
    <lineage>
        <taxon>unclassified sequences</taxon>
        <taxon>metagenomes</taxon>
        <taxon>ecological metagenomes</taxon>
    </lineage>
</organism>
<dbReference type="EMBL" id="UINC01175827">
    <property type="protein sequence ID" value="SVD82649.1"/>
    <property type="molecule type" value="Genomic_DNA"/>
</dbReference>
<proteinExistence type="predicted"/>
<gene>
    <name evidence="1" type="ORF">METZ01_LOCUS435503</name>
</gene>
<sequence length="33" mass="4026">MIKFIQNLAQLVYKSDWRMDNQIRFIRSQSSHA</sequence>
<accession>A0A382YI37</accession>
<evidence type="ECO:0000313" key="1">
    <source>
        <dbReference type="EMBL" id="SVD82649.1"/>
    </source>
</evidence>